<dbReference type="Gene3D" id="2.10.90.10">
    <property type="entry name" value="Cystine-knot cytokines"/>
    <property type="match status" value="1"/>
</dbReference>
<keyword evidence="3" id="KW-0964">Secreted</keyword>
<dbReference type="Pfam" id="PF00019">
    <property type="entry name" value="TGF_beta"/>
    <property type="match status" value="1"/>
</dbReference>
<evidence type="ECO:0000256" key="4">
    <source>
        <dbReference type="RuleBase" id="RU000354"/>
    </source>
</evidence>
<evidence type="ECO:0000259" key="5">
    <source>
        <dbReference type="PROSITE" id="PS51362"/>
    </source>
</evidence>
<dbReference type="AlphaFoldDB" id="A0A7R9CCX7"/>
<sequence>MGQEPTNNVTQVNSTGHQANLSTLSITFLKIYRSLNPTNHATIQSLVHAIGAQPDVPAPCCVPDHLSPMTLLYMDEAGNVVLKNYPSMTVDSCACR</sequence>
<gene>
    <name evidence="6" type="ORF">TCEB3V08_LOCUS384</name>
</gene>
<proteinExistence type="inferred from homology"/>
<dbReference type="SMART" id="SM00204">
    <property type="entry name" value="TGFB"/>
    <property type="match status" value="1"/>
</dbReference>
<dbReference type="PANTHER" id="PTHR11848:SF308">
    <property type="entry name" value="BMP-LIKE PROTEIN UNC-129"/>
    <property type="match status" value="1"/>
</dbReference>
<evidence type="ECO:0000256" key="3">
    <source>
        <dbReference type="ARBA" id="ARBA00022525"/>
    </source>
</evidence>
<evidence type="ECO:0000313" key="6">
    <source>
        <dbReference type="EMBL" id="CAD7392354.1"/>
    </source>
</evidence>
<dbReference type="GO" id="GO:0005615">
    <property type="term" value="C:extracellular space"/>
    <property type="evidence" value="ECO:0007669"/>
    <property type="project" value="TreeGrafter"/>
</dbReference>
<accession>A0A7R9CCX7</accession>
<dbReference type="InterPro" id="IPR001839">
    <property type="entry name" value="TGF-b_C"/>
</dbReference>
<feature type="domain" description="TGF-beta family profile" evidence="5">
    <location>
        <begin position="35"/>
        <end position="96"/>
    </location>
</feature>
<dbReference type="InterPro" id="IPR029034">
    <property type="entry name" value="Cystine-knot_cytokine"/>
</dbReference>
<comment type="subcellular location">
    <subcellularLocation>
        <location evidence="1">Secreted</location>
    </subcellularLocation>
</comment>
<evidence type="ECO:0000256" key="1">
    <source>
        <dbReference type="ARBA" id="ARBA00004613"/>
    </source>
</evidence>
<evidence type="ECO:0000256" key="2">
    <source>
        <dbReference type="ARBA" id="ARBA00006656"/>
    </source>
</evidence>
<dbReference type="InterPro" id="IPR015615">
    <property type="entry name" value="TGF-beta-rel"/>
</dbReference>
<comment type="similarity">
    <text evidence="2 4">Belongs to the TGF-beta family.</text>
</comment>
<name>A0A7R9CCX7_TIMCR</name>
<organism evidence="6">
    <name type="scientific">Timema cristinae</name>
    <name type="common">Walking stick</name>
    <dbReference type="NCBI Taxonomy" id="61476"/>
    <lineage>
        <taxon>Eukaryota</taxon>
        <taxon>Metazoa</taxon>
        <taxon>Ecdysozoa</taxon>
        <taxon>Arthropoda</taxon>
        <taxon>Hexapoda</taxon>
        <taxon>Insecta</taxon>
        <taxon>Pterygota</taxon>
        <taxon>Neoptera</taxon>
        <taxon>Polyneoptera</taxon>
        <taxon>Phasmatodea</taxon>
        <taxon>Timematodea</taxon>
        <taxon>Timematoidea</taxon>
        <taxon>Timematidae</taxon>
        <taxon>Timema</taxon>
    </lineage>
</organism>
<dbReference type="SUPFAM" id="SSF57501">
    <property type="entry name" value="Cystine-knot cytokines"/>
    <property type="match status" value="1"/>
</dbReference>
<dbReference type="GO" id="GO:0008083">
    <property type="term" value="F:growth factor activity"/>
    <property type="evidence" value="ECO:0007669"/>
    <property type="project" value="UniProtKB-KW"/>
</dbReference>
<keyword evidence="4" id="KW-0339">Growth factor</keyword>
<protein>
    <recommendedName>
        <fullName evidence="5">TGF-beta family profile domain-containing protein</fullName>
    </recommendedName>
</protein>
<reference evidence="6" key="1">
    <citation type="submission" date="2020-11" db="EMBL/GenBank/DDBJ databases">
        <authorList>
            <person name="Tran Van P."/>
        </authorList>
    </citation>
    <scope>NUCLEOTIDE SEQUENCE</scope>
</reference>
<dbReference type="EMBL" id="OC316531">
    <property type="protein sequence ID" value="CAD7392354.1"/>
    <property type="molecule type" value="Genomic_DNA"/>
</dbReference>
<dbReference type="GO" id="GO:0005125">
    <property type="term" value="F:cytokine activity"/>
    <property type="evidence" value="ECO:0007669"/>
    <property type="project" value="TreeGrafter"/>
</dbReference>
<dbReference type="PANTHER" id="PTHR11848">
    <property type="entry name" value="TGF-BETA FAMILY"/>
    <property type="match status" value="1"/>
</dbReference>
<dbReference type="PROSITE" id="PS51362">
    <property type="entry name" value="TGF_BETA_2"/>
    <property type="match status" value="1"/>
</dbReference>